<dbReference type="STRING" id="566551.HMPREF0201_00596"/>
<dbReference type="AlphaFoldDB" id="S3J868"/>
<reference evidence="1 2" key="1">
    <citation type="submission" date="2013-04" db="EMBL/GenBank/DDBJ databases">
        <authorList>
            <person name="Weinstock G."/>
            <person name="Sodergren E."/>
            <person name="Lobos E.A."/>
            <person name="Fulton L."/>
            <person name="Fulton R."/>
            <person name="Courtney L."/>
            <person name="Fronick C."/>
            <person name="O'Laughlin M."/>
            <person name="Godfrey J."/>
            <person name="Wilson R.M."/>
            <person name="Miner T."/>
            <person name="Farmer C."/>
            <person name="Delehaunty K."/>
            <person name="Cordes M."/>
            <person name="Minx P."/>
            <person name="Tomlinson C."/>
            <person name="Chen J."/>
            <person name="Wollam A."/>
            <person name="Pepin K.H."/>
            <person name="Palsikar V.B."/>
            <person name="Zhang X."/>
            <person name="Suruliraj S."/>
            <person name="Perna N.T."/>
            <person name="Plunkett G."/>
            <person name="Warren W."/>
            <person name="Mitreva M."/>
            <person name="Mardis E.R."/>
            <person name="Wilson R.K."/>
        </authorList>
    </citation>
    <scope>NUCLEOTIDE SEQUENCE [LARGE SCALE GENOMIC DNA]</scope>
    <source>
        <strain evidence="1 2">DSM 4568</strain>
    </source>
</reference>
<dbReference type="Proteomes" id="UP000014585">
    <property type="component" value="Unassembled WGS sequence"/>
</dbReference>
<proteinExistence type="predicted"/>
<dbReference type="HOGENOM" id="CLU_2068883_0_0_6"/>
<sequence length="118" mass="12749">MSKTEAAANQAAVAEQFTNLIRRSAGGDVKIFWFFAQQQVADAAANEIGLVACFVQTVEHLEGIFTDIFAGNSVLIARNNSNVRESFTLLDHDVIAVKHLAAKISDSGKNSPPRQCQS</sequence>
<gene>
    <name evidence="1" type="ORF">HMPREF0201_00596</name>
</gene>
<evidence type="ECO:0000313" key="1">
    <source>
        <dbReference type="EMBL" id="EPF20861.1"/>
    </source>
</evidence>
<evidence type="ECO:0000313" key="2">
    <source>
        <dbReference type="Proteomes" id="UP000014585"/>
    </source>
</evidence>
<comment type="caution">
    <text evidence="1">The sequence shown here is derived from an EMBL/GenBank/DDBJ whole genome shotgun (WGS) entry which is preliminary data.</text>
</comment>
<protein>
    <submittedName>
        <fullName evidence="1">Uncharacterized protein</fullName>
    </submittedName>
</protein>
<organism evidence="1 2">
    <name type="scientific">Cedecea davisae DSM 4568</name>
    <dbReference type="NCBI Taxonomy" id="566551"/>
    <lineage>
        <taxon>Bacteria</taxon>
        <taxon>Pseudomonadati</taxon>
        <taxon>Pseudomonadota</taxon>
        <taxon>Gammaproteobacteria</taxon>
        <taxon>Enterobacterales</taxon>
        <taxon>Enterobacteriaceae</taxon>
        <taxon>Cedecea</taxon>
    </lineage>
</organism>
<accession>S3J868</accession>
<dbReference type="EMBL" id="ATDT01000003">
    <property type="protein sequence ID" value="EPF20861.1"/>
    <property type="molecule type" value="Genomic_DNA"/>
</dbReference>
<name>S3J868_9ENTR</name>